<feature type="domain" description="Fe-S hydro-lyase tartrate dehydratase beta-type catalytic" evidence="3">
    <location>
        <begin position="4"/>
        <end position="183"/>
    </location>
</feature>
<evidence type="ECO:0000313" key="5">
    <source>
        <dbReference type="Proteomes" id="UP000008710"/>
    </source>
</evidence>
<dbReference type="PATRIC" id="fig|101510.16.peg.8151"/>
<keyword evidence="4" id="KW-0614">Plasmid</keyword>
<gene>
    <name evidence="4" type="primary">ttdB</name>
    <name evidence="4" type="ordered locus">RHA1_ro08823</name>
</gene>
<dbReference type="Pfam" id="PF05683">
    <property type="entry name" value="Fumerase_C"/>
    <property type="match status" value="1"/>
</dbReference>
<keyword evidence="2 4" id="KW-0456">Lyase</keyword>
<proteinExistence type="inferred from homology"/>
<organism evidence="4 5">
    <name type="scientific">Rhodococcus jostii (strain RHA1)</name>
    <dbReference type="NCBI Taxonomy" id="101510"/>
    <lineage>
        <taxon>Bacteria</taxon>
        <taxon>Bacillati</taxon>
        <taxon>Actinomycetota</taxon>
        <taxon>Actinomycetes</taxon>
        <taxon>Mycobacteriales</taxon>
        <taxon>Nocardiaceae</taxon>
        <taxon>Rhodococcus</taxon>
    </lineage>
</organism>
<dbReference type="RefSeq" id="WP_011599548.1">
    <property type="nucleotide sequence ID" value="NC_008269.1"/>
</dbReference>
<dbReference type="GO" id="GO:0008730">
    <property type="term" value="F:L(+)-tartrate dehydratase activity"/>
    <property type="evidence" value="ECO:0007669"/>
    <property type="project" value="UniProtKB-EC"/>
</dbReference>
<geneLocation type="plasmid" evidence="4 5">
    <name>pRHL1</name>
</geneLocation>
<protein>
    <submittedName>
        <fullName evidence="4">L(+)-tartrate dehydratase beta subunit</fullName>
        <ecNumber evidence="4">4.2.1.32</ecNumber>
    </submittedName>
</protein>
<dbReference type="InterPro" id="IPR036660">
    <property type="entry name" value="Fe-S_hydroAse_TtdB_cat_sf"/>
</dbReference>
<dbReference type="HOGENOM" id="CLU_098588_0_0_11"/>
<evidence type="ECO:0000259" key="3">
    <source>
        <dbReference type="Pfam" id="PF05683"/>
    </source>
</evidence>
<dbReference type="NCBIfam" id="TIGR00723">
    <property type="entry name" value="ttdB_fumA_fumB"/>
    <property type="match status" value="1"/>
</dbReference>
<sequence length="201" mass="22521">MATEEQRTLRLRAPLTEVDARDLRVGDEVWLDGTVWGIRDASLIRLFDQGERPEGTDFEGALFIHTAPSVRKEGDRYLPVSVGTTTSMRMDRFTRGCLADIGARAIIGKGGLSDESLSHFQEFGGVYLAITGGAASWETLQIEEIEEVLWEDLMPECLWKFRVKDFGPLFVTMDSVGNSAYEQVRARAQQRLANAYKLLDS</sequence>
<dbReference type="EMBL" id="CP000432">
    <property type="protein sequence ID" value="ABG99867.1"/>
    <property type="molecule type" value="Genomic_DNA"/>
</dbReference>
<dbReference type="PANTHER" id="PTHR43351">
    <property type="entry name" value="L(+)-TARTRATE DEHYDRATASE SUBUNIT BETA"/>
    <property type="match status" value="1"/>
</dbReference>
<dbReference type="PANTHER" id="PTHR43351:SF2">
    <property type="entry name" value="L(+)-TARTRATE DEHYDRATASE SUBUNIT BETA-RELATED"/>
    <property type="match status" value="1"/>
</dbReference>
<dbReference type="InterPro" id="IPR004647">
    <property type="entry name" value="Fe-S_hydro-lyase_TtdB-typ_cat"/>
</dbReference>
<dbReference type="Proteomes" id="UP000008710">
    <property type="component" value="Plasmid pRHL1"/>
</dbReference>
<evidence type="ECO:0000256" key="2">
    <source>
        <dbReference type="ARBA" id="ARBA00023239"/>
    </source>
</evidence>
<dbReference type="OrthoDB" id="9798978at2"/>
<name>Q0RXW9_RHOJR</name>
<dbReference type="Gene3D" id="3.20.130.10">
    <property type="entry name" value="Fe-S hydro-lyase, tartrate dehydratase beta-type, catalytic domain"/>
    <property type="match status" value="1"/>
</dbReference>
<comment type="similarity">
    <text evidence="1">Belongs to the class-I fumarase family.</text>
</comment>
<dbReference type="SUPFAM" id="SSF117457">
    <property type="entry name" value="FumA C-terminal domain-like"/>
    <property type="match status" value="1"/>
</dbReference>
<accession>Q0RXW9</accession>
<evidence type="ECO:0000256" key="1">
    <source>
        <dbReference type="ARBA" id="ARBA00008876"/>
    </source>
</evidence>
<dbReference type="EC" id="4.2.1.32" evidence="4"/>
<dbReference type="KEGG" id="rha:RHA1_ro08823"/>
<evidence type="ECO:0000313" key="4">
    <source>
        <dbReference type="EMBL" id="ABG99867.1"/>
    </source>
</evidence>
<reference evidence="5" key="1">
    <citation type="journal article" date="2006" name="Proc. Natl. Acad. Sci. U.S.A.">
        <title>The complete genome of Rhodococcus sp. RHA1 provides insights into a catabolic powerhouse.</title>
        <authorList>
            <person name="McLeod M.P."/>
            <person name="Warren R.L."/>
            <person name="Hsiao W.W.L."/>
            <person name="Araki N."/>
            <person name="Myhre M."/>
            <person name="Fernandes C."/>
            <person name="Miyazawa D."/>
            <person name="Wong W."/>
            <person name="Lillquist A.L."/>
            <person name="Wang D."/>
            <person name="Dosanjh M."/>
            <person name="Hara H."/>
            <person name="Petrescu A."/>
            <person name="Morin R.D."/>
            <person name="Yang G."/>
            <person name="Stott J.M."/>
            <person name="Schein J.E."/>
            <person name="Shin H."/>
            <person name="Smailus D."/>
            <person name="Siddiqui A.S."/>
            <person name="Marra M.A."/>
            <person name="Jones S.J.M."/>
            <person name="Holt R."/>
            <person name="Brinkman F.S.L."/>
            <person name="Miyauchi K."/>
            <person name="Fukuda M."/>
            <person name="Davies J.E."/>
            <person name="Mohn W.W."/>
            <person name="Eltis L.D."/>
        </authorList>
    </citation>
    <scope>NUCLEOTIDE SEQUENCE [LARGE SCALE GENOMIC DNA]</scope>
    <source>
        <strain evidence="5">RHA1</strain>
    </source>
</reference>
<dbReference type="AlphaFoldDB" id="Q0RXW9"/>